<dbReference type="InterPro" id="IPR020617">
    <property type="entry name" value="Thiolase_C"/>
</dbReference>
<dbReference type="SUPFAM" id="SSF53901">
    <property type="entry name" value="Thiolase-like"/>
    <property type="match status" value="2"/>
</dbReference>
<dbReference type="PIRSF" id="PIRSF000429">
    <property type="entry name" value="Ac-CoA_Ac_transf"/>
    <property type="match status" value="1"/>
</dbReference>
<dbReference type="EC" id="2.3.1.16" evidence="8"/>
<evidence type="ECO:0000256" key="1">
    <source>
        <dbReference type="ARBA" id="ARBA00010982"/>
    </source>
</evidence>
<dbReference type="Pfam" id="PF00108">
    <property type="entry name" value="Thiolase_N"/>
    <property type="match status" value="1"/>
</dbReference>
<dbReference type="PROSITE" id="PS00099">
    <property type="entry name" value="THIOLASE_3"/>
    <property type="match status" value="1"/>
</dbReference>
<dbReference type="InterPro" id="IPR020613">
    <property type="entry name" value="Thiolase_CS"/>
</dbReference>
<dbReference type="NCBIfam" id="NF006090">
    <property type="entry name" value="PRK08242.1"/>
    <property type="match status" value="1"/>
</dbReference>
<evidence type="ECO:0000256" key="2">
    <source>
        <dbReference type="ARBA" id="ARBA00022679"/>
    </source>
</evidence>
<name>A0A238H4R9_9BURK</name>
<dbReference type="InterPro" id="IPR020616">
    <property type="entry name" value="Thiolase_N"/>
</dbReference>
<evidence type="ECO:0000256" key="3">
    <source>
        <dbReference type="ARBA" id="ARBA00023315"/>
    </source>
</evidence>
<dbReference type="EMBL" id="FXAN01000051">
    <property type="protein sequence ID" value="SMG00220.1"/>
    <property type="molecule type" value="Genomic_DNA"/>
</dbReference>
<sequence>MNDVYIYDHVRTPRGKGRPDGALHEVTPVRLAAGVLAGLRERNGFDADAIDDVGFGIVMPVGEQGADLTRYALLAAGYGDSVAGYQLNRFCTSALDTLKYGHALIASGQAEAVIGGGTESMSRVALGSDGGAAYTDPEIGRHHPYIPNGVAADLMAALGGHTREALDAYAAQSQRRAAVAQAQGRFARSLRPVRDMIGELLLEHDETIRPNTTAADLAKLKPAFAAIGAEGFDSIVLRRYAQLAGFEHVHTSGNSSGIVDGACAVLLGSRAFGARYGIAPRARIVGSASCASEPLLSLGGPMPATRRILQTAGMTVRDIDLFEVNEAFAVVPLAYMRHFDLDPERVNVNGGAIALGHPLGATGAILLGTVLDELERRNLATALVTLCAAAGQATAMVIERV</sequence>
<dbReference type="InterPro" id="IPR016039">
    <property type="entry name" value="Thiolase-like"/>
</dbReference>
<evidence type="ECO:0000313" key="9">
    <source>
        <dbReference type="Proteomes" id="UP000198460"/>
    </source>
</evidence>
<gene>
    <name evidence="8" type="ORF">BSIN_3288</name>
</gene>
<protein>
    <submittedName>
        <fullName evidence="8">3-ketoacyl-CoA thiolase @ Acetyl-CoA acetyltransferase</fullName>
        <ecNumber evidence="8">2.3.1.16</ecNumber>
        <ecNumber evidence="8">2.3.1.9</ecNumber>
    </submittedName>
</protein>
<dbReference type="EC" id="2.3.1.9" evidence="8"/>
<keyword evidence="3 5" id="KW-0012">Acyltransferase</keyword>
<evidence type="ECO:0000259" key="7">
    <source>
        <dbReference type="Pfam" id="PF02803"/>
    </source>
</evidence>
<dbReference type="AlphaFoldDB" id="A0A238H4R9"/>
<dbReference type="Pfam" id="PF02803">
    <property type="entry name" value="Thiolase_C"/>
    <property type="match status" value="1"/>
</dbReference>
<keyword evidence="2 5" id="KW-0808">Transferase</keyword>
<dbReference type="Proteomes" id="UP000198460">
    <property type="component" value="Unassembled WGS sequence"/>
</dbReference>
<feature type="domain" description="Thiolase C-terminal" evidence="7">
    <location>
        <begin position="280"/>
        <end position="400"/>
    </location>
</feature>
<dbReference type="PROSITE" id="PS00737">
    <property type="entry name" value="THIOLASE_2"/>
    <property type="match status" value="1"/>
</dbReference>
<evidence type="ECO:0000256" key="4">
    <source>
        <dbReference type="PIRSR" id="PIRSR000429-1"/>
    </source>
</evidence>
<dbReference type="CDD" id="cd00751">
    <property type="entry name" value="thiolase"/>
    <property type="match status" value="1"/>
</dbReference>
<dbReference type="PANTHER" id="PTHR43365">
    <property type="entry name" value="BLR7806 PROTEIN"/>
    <property type="match status" value="1"/>
</dbReference>
<dbReference type="NCBIfam" id="TIGR01930">
    <property type="entry name" value="AcCoA-C-Actrans"/>
    <property type="match status" value="1"/>
</dbReference>
<feature type="domain" description="Thiolase N-terminal" evidence="6">
    <location>
        <begin position="4"/>
        <end position="228"/>
    </location>
</feature>
<accession>A0A238H4R9</accession>
<evidence type="ECO:0000256" key="5">
    <source>
        <dbReference type="RuleBase" id="RU003557"/>
    </source>
</evidence>
<dbReference type="InterPro" id="IPR020610">
    <property type="entry name" value="Thiolase_AS"/>
</dbReference>
<feature type="active site" description="Proton acceptor" evidence="4">
    <location>
        <position position="387"/>
    </location>
</feature>
<dbReference type="InterPro" id="IPR002155">
    <property type="entry name" value="Thiolase"/>
</dbReference>
<dbReference type="RefSeq" id="WP_089340514.1">
    <property type="nucleotide sequence ID" value="NZ_FXAN01000051.1"/>
</dbReference>
<comment type="similarity">
    <text evidence="1 5">Belongs to the thiolase-like superfamily. Thiolase family.</text>
</comment>
<evidence type="ECO:0000313" key="8">
    <source>
        <dbReference type="EMBL" id="SMG00220.1"/>
    </source>
</evidence>
<dbReference type="PANTHER" id="PTHR43365:SF1">
    <property type="entry name" value="ACETYL-COA C-ACYLTRANSFERASE"/>
    <property type="match status" value="1"/>
</dbReference>
<reference evidence="8 9" key="1">
    <citation type="submission" date="2017-04" db="EMBL/GenBank/DDBJ databases">
        <authorList>
            <person name="Afonso C.L."/>
            <person name="Miller P.J."/>
            <person name="Scott M.A."/>
            <person name="Spackman E."/>
            <person name="Goraichik I."/>
            <person name="Dimitrov K.M."/>
            <person name="Suarez D.L."/>
            <person name="Swayne D.E."/>
        </authorList>
    </citation>
    <scope>NUCLEOTIDE SEQUENCE [LARGE SCALE GENOMIC DNA]</scope>
    <source>
        <strain evidence="8">LMG 28154</strain>
    </source>
</reference>
<dbReference type="Gene3D" id="3.40.47.10">
    <property type="match status" value="2"/>
</dbReference>
<feature type="active site" description="Acyl-thioester intermediate" evidence="4">
    <location>
        <position position="91"/>
    </location>
</feature>
<organism evidence="8 9">
    <name type="scientific">Burkholderia singularis</name>
    <dbReference type="NCBI Taxonomy" id="1503053"/>
    <lineage>
        <taxon>Bacteria</taxon>
        <taxon>Pseudomonadati</taxon>
        <taxon>Pseudomonadota</taxon>
        <taxon>Betaproteobacteria</taxon>
        <taxon>Burkholderiales</taxon>
        <taxon>Burkholderiaceae</taxon>
        <taxon>Burkholderia</taxon>
        <taxon>pseudomallei group</taxon>
    </lineage>
</organism>
<evidence type="ECO:0000259" key="6">
    <source>
        <dbReference type="Pfam" id="PF00108"/>
    </source>
</evidence>
<proteinExistence type="inferred from homology"/>
<dbReference type="GO" id="GO:0003985">
    <property type="term" value="F:acetyl-CoA C-acetyltransferase activity"/>
    <property type="evidence" value="ECO:0007669"/>
    <property type="project" value="UniProtKB-EC"/>
</dbReference>
<feature type="active site" description="Proton acceptor" evidence="4">
    <location>
        <position position="357"/>
    </location>
</feature>